<protein>
    <submittedName>
        <fullName evidence="1">Uncharacterized protein</fullName>
    </submittedName>
</protein>
<reference evidence="1 2" key="1">
    <citation type="submission" date="2015-09" db="EMBL/GenBank/DDBJ databases">
        <title>Aphanizomenon flos-aquae WA102.</title>
        <authorList>
            <person name="Driscoll C."/>
        </authorList>
    </citation>
    <scope>NUCLEOTIDE SEQUENCE [LARGE SCALE GENOMIC DNA]</scope>
    <source>
        <strain evidence="1">WA102</strain>
    </source>
</reference>
<dbReference type="AlphaFoldDB" id="A0A1B7X523"/>
<proteinExistence type="predicted"/>
<comment type="caution">
    <text evidence="1">The sequence shown here is derived from an EMBL/GenBank/DDBJ whole genome shotgun (WGS) entry which is preliminary data.</text>
</comment>
<sequence>MHEFFIPLPLDAPPTYKRVRGASITRRNFTTSGKFVAVKEYIYIKVAKRIGELQVGINLFYLVDNNILIGYRKDDHYFLREGSMKRRRVLNGKRSNK</sequence>
<name>A0A1B7X523_APHFL</name>
<dbReference type="EMBL" id="LJOW01000022">
    <property type="protein sequence ID" value="OBQ44453.1"/>
    <property type="molecule type" value="Genomic_DNA"/>
</dbReference>
<accession>A0A1B7X523</accession>
<evidence type="ECO:0000313" key="2">
    <source>
        <dbReference type="Proteomes" id="UP000092093"/>
    </source>
</evidence>
<organism evidence="1 2">
    <name type="scientific">Aphanizomenon flos-aquae WA102</name>
    <dbReference type="NCBI Taxonomy" id="1710896"/>
    <lineage>
        <taxon>Bacteria</taxon>
        <taxon>Bacillati</taxon>
        <taxon>Cyanobacteriota</taxon>
        <taxon>Cyanophyceae</taxon>
        <taxon>Nostocales</taxon>
        <taxon>Aphanizomenonaceae</taxon>
        <taxon>Aphanizomenon</taxon>
    </lineage>
</organism>
<dbReference type="Proteomes" id="UP000092093">
    <property type="component" value="Unassembled WGS sequence"/>
</dbReference>
<evidence type="ECO:0000313" key="1">
    <source>
        <dbReference type="EMBL" id="OBQ44453.1"/>
    </source>
</evidence>
<gene>
    <name evidence="1" type="ORF">AN484_07160</name>
</gene>